<reference evidence="5" key="1">
    <citation type="submission" date="2016-11" db="EMBL/GenBank/DDBJ databases">
        <authorList>
            <person name="Varghese N."/>
            <person name="Submissions S."/>
        </authorList>
    </citation>
    <scope>NUCLEOTIDE SEQUENCE [LARGE SCALE GENOMIC DNA]</scope>
    <source>
        <strain evidence="5">DSM 16219</strain>
    </source>
</reference>
<dbReference type="SUPFAM" id="SSF53323">
    <property type="entry name" value="Pyruvate-ferredoxin oxidoreductase, PFOR, domain III"/>
    <property type="match status" value="1"/>
</dbReference>
<keyword evidence="1" id="KW-0560">Oxidoreductase</keyword>
<dbReference type="InterPro" id="IPR022367">
    <property type="entry name" value="2-oxoacid/accept_OxRdtase_asu"/>
</dbReference>
<evidence type="ECO:0000259" key="2">
    <source>
        <dbReference type="Pfam" id="PF01558"/>
    </source>
</evidence>
<dbReference type="InterPro" id="IPR050722">
    <property type="entry name" value="Pyruvate:ferred/Flavod_OxRd"/>
</dbReference>
<evidence type="ECO:0000313" key="5">
    <source>
        <dbReference type="Proteomes" id="UP000183994"/>
    </source>
</evidence>
<dbReference type="Pfam" id="PF01558">
    <property type="entry name" value="POR"/>
    <property type="match status" value="1"/>
</dbReference>
<feature type="domain" description="Pyruvate/ketoisovalerate oxidoreductase catalytic" evidence="2">
    <location>
        <begin position="12"/>
        <end position="167"/>
    </location>
</feature>
<dbReference type="PANTHER" id="PTHR32154">
    <property type="entry name" value="PYRUVATE-FLAVODOXIN OXIDOREDUCTASE-RELATED"/>
    <property type="match status" value="1"/>
</dbReference>
<evidence type="ECO:0000313" key="4">
    <source>
        <dbReference type="EMBL" id="SHK74393.1"/>
    </source>
</evidence>
<dbReference type="Gene3D" id="3.40.50.920">
    <property type="match status" value="1"/>
</dbReference>
<dbReference type="Gene3D" id="3.40.50.970">
    <property type="match status" value="1"/>
</dbReference>
<feature type="domain" description="Pyruvate flavodoxin/ferredoxin oxidoreductase pyrimidine binding" evidence="3">
    <location>
        <begin position="201"/>
        <end position="431"/>
    </location>
</feature>
<protein>
    <submittedName>
        <fullName evidence="4">2-oxoglutarate ferredoxin oxidoreductase subunit alpha</fullName>
    </submittedName>
</protein>
<evidence type="ECO:0000259" key="3">
    <source>
        <dbReference type="Pfam" id="PF01855"/>
    </source>
</evidence>
<dbReference type="InterPro" id="IPR002869">
    <property type="entry name" value="Pyrv_flavodox_OxRed_cen"/>
</dbReference>
<dbReference type="InterPro" id="IPR009014">
    <property type="entry name" value="Transketo_C/PFOR_II"/>
</dbReference>
<proteinExistence type="predicted"/>
<gene>
    <name evidence="4" type="ORF">SAMN02745216_04014</name>
</gene>
<dbReference type="AlphaFoldDB" id="A0A1M6UYV7"/>
<keyword evidence="5" id="KW-1185">Reference proteome</keyword>
<dbReference type="STRING" id="1121393.SAMN02745216_04014"/>
<evidence type="ECO:0000256" key="1">
    <source>
        <dbReference type="ARBA" id="ARBA00023002"/>
    </source>
</evidence>
<dbReference type="OrthoDB" id="9794954at2"/>
<dbReference type="PANTHER" id="PTHR32154:SF20">
    <property type="entry name" value="2-OXOGLUTARATE OXIDOREDUCTASE SUBUNIT KORA"/>
    <property type="match status" value="1"/>
</dbReference>
<accession>A0A1M6UYV7</accession>
<dbReference type="Proteomes" id="UP000183994">
    <property type="component" value="Unassembled WGS sequence"/>
</dbReference>
<dbReference type="InterPro" id="IPR019752">
    <property type="entry name" value="Pyrv/ketoisovalerate_OxRed_cat"/>
</dbReference>
<dbReference type="Gene3D" id="3.40.920.10">
    <property type="entry name" value="Pyruvate-ferredoxin oxidoreductase, PFOR, domain III"/>
    <property type="match status" value="1"/>
</dbReference>
<dbReference type="CDD" id="cd07034">
    <property type="entry name" value="TPP_PYR_PFOR_IOR-alpha_like"/>
    <property type="match status" value="1"/>
</dbReference>
<dbReference type="FunFam" id="3.40.50.970:FF:000022">
    <property type="entry name" value="2-oxoglutarate ferredoxin oxidoreductase alpha subunit"/>
    <property type="match status" value="1"/>
</dbReference>
<dbReference type="Pfam" id="PF01855">
    <property type="entry name" value="POR_N"/>
    <property type="match status" value="1"/>
</dbReference>
<dbReference type="GO" id="GO:0006979">
    <property type="term" value="P:response to oxidative stress"/>
    <property type="evidence" value="ECO:0007669"/>
    <property type="project" value="TreeGrafter"/>
</dbReference>
<sequence>MGEWSIAAAGTAGQGVQTIGEVITVAARKQGYAVFSWKEYESRIRGGQNSYRIRVSEDPKNAPVERMDIVLALNMEAAEKYGFLVKRDGLLLAPESSNKNALAMDFQALANESAGKKIFANAAAAGALAAAMGMNPQGVKSELAARFTEKGAESVAGNESAFQAGYDHAMALCKERRTPSIPDRDQRPEALTNVHEAIAIGAAYAGCRAIFAYPMTPSTNIIGQMAARWEDLGVFWEQVEDEIAAINMAIGASYAGARAMTATSGGGFSLMAEGISLAGMTETPLVIVLAQRPGPATGLPTRTAQGDLQFALNAGHGEFPKIVLAPSDPKEAFHLTVKAFNMADKYQAPVIILTDQHLSDAHFTQDIHPEESEPEYHLARDCENPPYRRYAITREGISPRMYPGQSEHLVCADSDEHDESGHITEDLFNTAPAMAEKRLRKIKAMEREIPEAFTHVPSKSEIILMGWGSSGNALFEAAEQLTQEGRRTGVIHFTHLWPFPELPPLQGEKLFSVENCAFPQLARLVRQETGLSFTGSVLRYDGLPLTGTYIRDLILESL</sequence>
<dbReference type="EMBL" id="FQZU01000032">
    <property type="protein sequence ID" value="SHK74393.1"/>
    <property type="molecule type" value="Genomic_DNA"/>
</dbReference>
<organism evidence="4 5">
    <name type="scientific">Desulfatibacillum alkenivorans DSM 16219</name>
    <dbReference type="NCBI Taxonomy" id="1121393"/>
    <lineage>
        <taxon>Bacteria</taxon>
        <taxon>Pseudomonadati</taxon>
        <taxon>Thermodesulfobacteriota</taxon>
        <taxon>Desulfobacteria</taxon>
        <taxon>Desulfobacterales</taxon>
        <taxon>Desulfatibacillaceae</taxon>
        <taxon>Desulfatibacillum</taxon>
    </lineage>
</organism>
<dbReference type="SUPFAM" id="SSF52518">
    <property type="entry name" value="Thiamin diphosphate-binding fold (THDP-binding)"/>
    <property type="match status" value="1"/>
</dbReference>
<dbReference type="InterPro" id="IPR029061">
    <property type="entry name" value="THDP-binding"/>
</dbReference>
<name>A0A1M6UYV7_9BACT</name>
<dbReference type="InterPro" id="IPR002880">
    <property type="entry name" value="Pyrv_Fd/Flavodoxin_OxRdtase_N"/>
</dbReference>
<dbReference type="NCBIfam" id="TIGR03710">
    <property type="entry name" value="OAFO_sf"/>
    <property type="match status" value="1"/>
</dbReference>
<dbReference type="SUPFAM" id="SSF52922">
    <property type="entry name" value="TK C-terminal domain-like"/>
    <property type="match status" value="1"/>
</dbReference>
<dbReference type="GO" id="GO:0016903">
    <property type="term" value="F:oxidoreductase activity, acting on the aldehyde or oxo group of donors"/>
    <property type="evidence" value="ECO:0007669"/>
    <property type="project" value="InterPro"/>
</dbReference>
<dbReference type="RefSeq" id="WP_073478043.1">
    <property type="nucleotide sequence ID" value="NZ_FQZU01000032.1"/>
</dbReference>